<evidence type="ECO:0000256" key="4">
    <source>
        <dbReference type="ARBA" id="ARBA00012839"/>
    </source>
</evidence>
<dbReference type="InterPro" id="IPR036300">
    <property type="entry name" value="MIR_dom_sf"/>
</dbReference>
<comment type="catalytic activity">
    <reaction evidence="13 14">
        <text>a di-trans,poly-cis-dolichyl beta-D-mannosyl phosphate + L-seryl-[protein] = 3-O-(alpha-D-mannosyl)-L-seryl-[protein] + a di-trans,poly-cis-dolichyl phosphate + H(+)</text>
        <dbReference type="Rhea" id="RHEA:17377"/>
        <dbReference type="Rhea" id="RHEA-COMP:9863"/>
        <dbReference type="Rhea" id="RHEA-COMP:13546"/>
        <dbReference type="Rhea" id="RHEA-COMP:19498"/>
        <dbReference type="Rhea" id="RHEA-COMP:19501"/>
        <dbReference type="ChEBI" id="CHEBI:15378"/>
        <dbReference type="ChEBI" id="CHEBI:29999"/>
        <dbReference type="ChEBI" id="CHEBI:57683"/>
        <dbReference type="ChEBI" id="CHEBI:58211"/>
        <dbReference type="ChEBI" id="CHEBI:137321"/>
        <dbReference type="EC" id="2.4.1.109"/>
    </reaction>
</comment>
<keyword evidence="7 14" id="KW-0812">Transmembrane</keyword>
<comment type="caution">
    <text evidence="17">The sequence shown here is derived from an EMBL/GenBank/DDBJ whole genome shotgun (WGS) entry which is preliminary data.</text>
</comment>
<dbReference type="AlphaFoldDB" id="A0AAV5GI77"/>
<dbReference type="InterPro" id="IPR016093">
    <property type="entry name" value="MIR_motif"/>
</dbReference>
<dbReference type="SMART" id="SM00472">
    <property type="entry name" value="MIR"/>
    <property type="match status" value="2"/>
</dbReference>
<feature type="transmembrane region" description="Helical" evidence="14">
    <location>
        <begin position="311"/>
        <end position="332"/>
    </location>
</feature>
<dbReference type="GO" id="GO:0005789">
    <property type="term" value="C:endoplasmic reticulum membrane"/>
    <property type="evidence" value="ECO:0007669"/>
    <property type="project" value="UniProtKB-SubCell"/>
</dbReference>
<feature type="transmembrane region" description="Helical" evidence="14">
    <location>
        <begin position="223"/>
        <end position="242"/>
    </location>
</feature>
<keyword evidence="11 14" id="KW-0472">Membrane</keyword>
<evidence type="ECO:0000256" key="15">
    <source>
        <dbReference type="SAM" id="MobiDB-lite"/>
    </source>
</evidence>
<dbReference type="Gene3D" id="2.80.10.50">
    <property type="match status" value="1"/>
</dbReference>
<dbReference type="Pfam" id="PF02815">
    <property type="entry name" value="MIR"/>
    <property type="match status" value="1"/>
</dbReference>
<dbReference type="InterPro" id="IPR027005">
    <property type="entry name" value="PMT-like"/>
</dbReference>
<feature type="compositionally biased region" description="Low complexity" evidence="15">
    <location>
        <begin position="18"/>
        <end position="40"/>
    </location>
</feature>
<dbReference type="Proteomes" id="UP001342314">
    <property type="component" value="Unassembled WGS sequence"/>
</dbReference>
<feature type="transmembrane region" description="Helical" evidence="14">
    <location>
        <begin position="678"/>
        <end position="694"/>
    </location>
</feature>
<feature type="transmembrane region" description="Helical" evidence="14">
    <location>
        <begin position="257"/>
        <end position="290"/>
    </location>
</feature>
<evidence type="ECO:0000256" key="10">
    <source>
        <dbReference type="ARBA" id="ARBA00022989"/>
    </source>
</evidence>
<evidence type="ECO:0000256" key="9">
    <source>
        <dbReference type="ARBA" id="ARBA00022824"/>
    </source>
</evidence>
<feature type="domain" description="MIR" evidence="16">
    <location>
        <begin position="364"/>
        <end position="424"/>
    </location>
</feature>
<evidence type="ECO:0000313" key="17">
    <source>
        <dbReference type="EMBL" id="GJN89072.1"/>
    </source>
</evidence>
<evidence type="ECO:0000259" key="16">
    <source>
        <dbReference type="PROSITE" id="PS50919"/>
    </source>
</evidence>
<dbReference type="PANTHER" id="PTHR10050:SF51">
    <property type="entry name" value="PROTEIN O-MANNOSYL-TRANSFERASE 1"/>
    <property type="match status" value="1"/>
</dbReference>
<keyword evidence="9 14" id="KW-0256">Endoplasmic reticulum</keyword>
<evidence type="ECO:0000256" key="12">
    <source>
        <dbReference type="ARBA" id="ARBA00045085"/>
    </source>
</evidence>
<dbReference type="Pfam" id="PF16192">
    <property type="entry name" value="PMT_4TMC"/>
    <property type="match status" value="1"/>
</dbReference>
<dbReference type="Pfam" id="PF02366">
    <property type="entry name" value="PMT"/>
    <property type="match status" value="1"/>
</dbReference>
<dbReference type="GO" id="GO:0004169">
    <property type="term" value="F:dolichyl-phosphate-mannose-protein mannosyltransferase activity"/>
    <property type="evidence" value="ECO:0007669"/>
    <property type="project" value="UniProtKB-UniRule"/>
</dbReference>
<comment type="function">
    <text evidence="14">Transfers mannose from Dol-P-mannose to Ser or Thr residues on proteins.</text>
</comment>
<dbReference type="PROSITE" id="PS50919">
    <property type="entry name" value="MIR"/>
    <property type="match status" value="1"/>
</dbReference>
<feature type="transmembrane region" description="Helical" evidence="14">
    <location>
        <begin position="714"/>
        <end position="736"/>
    </location>
</feature>
<dbReference type="CDD" id="cd23285">
    <property type="entry name" value="beta-trefoil_MIR_PMT4-like"/>
    <property type="match status" value="1"/>
</dbReference>
<evidence type="ECO:0000256" key="5">
    <source>
        <dbReference type="ARBA" id="ARBA00022676"/>
    </source>
</evidence>
<evidence type="ECO:0000256" key="14">
    <source>
        <dbReference type="RuleBase" id="RU367007"/>
    </source>
</evidence>
<comment type="similarity">
    <text evidence="3 14">Belongs to the glycosyltransferase 39 family.</text>
</comment>
<evidence type="ECO:0000256" key="6">
    <source>
        <dbReference type="ARBA" id="ARBA00022679"/>
    </source>
</evidence>
<accession>A0AAV5GI77</accession>
<dbReference type="EC" id="2.4.1.109" evidence="4 14"/>
<keyword evidence="18" id="KW-1185">Reference proteome</keyword>
<evidence type="ECO:0000256" key="3">
    <source>
        <dbReference type="ARBA" id="ARBA00007222"/>
    </source>
</evidence>
<evidence type="ECO:0000256" key="2">
    <source>
        <dbReference type="ARBA" id="ARBA00004922"/>
    </source>
</evidence>
<comment type="pathway">
    <text evidence="2 14">Protein modification; protein glycosylation.</text>
</comment>
<gene>
    <name evidence="17" type="ORF">Rhopal_002046-T1</name>
</gene>
<dbReference type="InterPro" id="IPR032421">
    <property type="entry name" value="PMT_4TMC"/>
</dbReference>
<proteinExistence type="inferred from homology"/>
<feature type="transmembrane region" description="Helical" evidence="14">
    <location>
        <begin position="640"/>
        <end position="658"/>
    </location>
</feature>
<comment type="catalytic activity">
    <reaction evidence="12 14">
        <text>a di-trans,poly-cis-dolichyl beta-D-mannosyl phosphate + L-threonyl-[protein] = 3-O-(alpha-D-mannosyl)-L-threonyl-[protein] + a di-trans,poly-cis-dolichyl phosphate + H(+)</text>
        <dbReference type="Rhea" id="RHEA:53396"/>
        <dbReference type="Rhea" id="RHEA-COMP:11060"/>
        <dbReference type="Rhea" id="RHEA-COMP:13547"/>
        <dbReference type="Rhea" id="RHEA-COMP:19498"/>
        <dbReference type="Rhea" id="RHEA-COMP:19501"/>
        <dbReference type="ChEBI" id="CHEBI:15378"/>
        <dbReference type="ChEBI" id="CHEBI:30013"/>
        <dbReference type="ChEBI" id="CHEBI:57683"/>
        <dbReference type="ChEBI" id="CHEBI:58211"/>
        <dbReference type="ChEBI" id="CHEBI:137323"/>
        <dbReference type="EC" id="2.4.1.109"/>
    </reaction>
</comment>
<feature type="transmembrane region" description="Helical" evidence="14">
    <location>
        <begin position="173"/>
        <end position="193"/>
    </location>
</feature>
<evidence type="ECO:0000256" key="7">
    <source>
        <dbReference type="ARBA" id="ARBA00022692"/>
    </source>
</evidence>
<dbReference type="EMBL" id="BQKY01000004">
    <property type="protein sequence ID" value="GJN89072.1"/>
    <property type="molecule type" value="Genomic_DNA"/>
</dbReference>
<dbReference type="PANTHER" id="PTHR10050">
    <property type="entry name" value="DOLICHYL-PHOSPHATE-MANNOSE--PROTEIN MANNOSYLTRANSFERASE"/>
    <property type="match status" value="1"/>
</dbReference>
<dbReference type="InterPro" id="IPR003342">
    <property type="entry name" value="ArnT-like_N"/>
</dbReference>
<evidence type="ECO:0000256" key="13">
    <source>
        <dbReference type="ARBA" id="ARBA00045102"/>
    </source>
</evidence>
<comment type="subcellular location">
    <subcellularLocation>
        <location evidence="1 14">Endoplasmic reticulum membrane</location>
        <topology evidence="1 14">Multi-pass membrane protein</topology>
    </subcellularLocation>
</comment>
<feature type="transmembrane region" description="Helical" evidence="14">
    <location>
        <begin position="757"/>
        <end position="775"/>
    </location>
</feature>
<keyword evidence="8" id="KW-0677">Repeat</keyword>
<sequence length="806" mass="91096">MQATVSSQPDRLLQQRRAAPLGTAAAASVSPRSSSPVVVDARPDKRSDDWDTAQPLGSGAPAAQPGKGYLLDKGAVDDSPWLGKTDYAFLAVVFLLAAAVRFYRIDSPAAVVFDEVHFGKFASYYLRREYFFDVHPPLAKLLLAFQGWLVGYDGHYEFENIGESYITNKVPYVALRSLPALLGSAVPAVIFAIMRESGYPRIVALFSAFLVLFDNAHIAQTRLILLDAPLILFMCLAFYSYIRFYKLRYSEFTRPWWTWMVLTGVFLSLTISCKMVGLFAFLAVGSAVLFDLWNLLDIKRGLTMDHVVRHFAARVVGLILVPAVVYLFWFWVHFTVLTKSGTGDDFMSPAFQQTLQDSPLTALAEEIRYFDTVTIQHRGTKAFLHSHLDRYPLKYDDGRISSAGQQVTGYPFNDTNNDWIVEPTKEIPATGRGRVVRHKDVIKLRHVVTNTTLLTHDVACPTLATNTEFTTWDGQCATEQECLVKELDTHFELKIDDAHDGQQWMTKSGHFQLIHVPTRVAMWTHTDPVLPEWGHKQQEVNGNKNLKDKTTMWIADDIIRDPSKPDLLRPKKEARKPESMNFFRKFFELQILMLQHNAGLTDSHPYATGPINWPFLLSGISFWTGPAAERTQIYLIGNVVGWWISIMSVSVFVGVLAADQLATRRGLTPIPTPVRNRLYHTGGFFLLAWLYHYAPFFTMSRQLFLHHYLPAHLISALVAGVVFHFLFCGDSLNYPVSVPGPLVRRRPRQRAHVGKGMVLAFVVVTAALVANYWFLRPLTYGTPGLQPAEVNRRRILSSWTLHWSKA</sequence>
<evidence type="ECO:0000256" key="11">
    <source>
        <dbReference type="ARBA" id="ARBA00023136"/>
    </source>
</evidence>
<organism evidence="17 18">
    <name type="scientific">Rhodotorula paludigena</name>
    <dbReference type="NCBI Taxonomy" id="86838"/>
    <lineage>
        <taxon>Eukaryota</taxon>
        <taxon>Fungi</taxon>
        <taxon>Dikarya</taxon>
        <taxon>Basidiomycota</taxon>
        <taxon>Pucciniomycotina</taxon>
        <taxon>Microbotryomycetes</taxon>
        <taxon>Sporidiobolales</taxon>
        <taxon>Sporidiobolaceae</taxon>
        <taxon>Rhodotorula</taxon>
    </lineage>
</organism>
<evidence type="ECO:0000256" key="1">
    <source>
        <dbReference type="ARBA" id="ARBA00004477"/>
    </source>
</evidence>
<evidence type="ECO:0000313" key="18">
    <source>
        <dbReference type="Proteomes" id="UP001342314"/>
    </source>
</evidence>
<dbReference type="SUPFAM" id="SSF82109">
    <property type="entry name" value="MIR domain"/>
    <property type="match status" value="1"/>
</dbReference>
<feature type="transmembrane region" description="Helical" evidence="14">
    <location>
        <begin position="87"/>
        <end position="103"/>
    </location>
</feature>
<evidence type="ECO:0000256" key="8">
    <source>
        <dbReference type="ARBA" id="ARBA00022737"/>
    </source>
</evidence>
<reference evidence="17 18" key="1">
    <citation type="submission" date="2021-12" db="EMBL/GenBank/DDBJ databases">
        <title>High titer production of polyol ester of fatty acids by Rhodotorula paludigena BS15 towards product separation-free biomass refinery.</title>
        <authorList>
            <person name="Mano J."/>
            <person name="Ono H."/>
            <person name="Tanaka T."/>
            <person name="Naito K."/>
            <person name="Sushida H."/>
            <person name="Ike M."/>
            <person name="Tokuyasu K."/>
            <person name="Kitaoka M."/>
        </authorList>
    </citation>
    <scope>NUCLEOTIDE SEQUENCE [LARGE SCALE GENOMIC DNA]</scope>
    <source>
        <strain evidence="17 18">BS15</strain>
    </source>
</reference>
<keyword evidence="6 14" id="KW-0808">Transferase</keyword>
<keyword evidence="10 14" id="KW-1133">Transmembrane helix</keyword>
<keyword evidence="5 14" id="KW-0328">Glycosyltransferase</keyword>
<feature type="region of interest" description="Disordered" evidence="15">
    <location>
        <begin position="1"/>
        <end position="65"/>
    </location>
</feature>
<protein>
    <recommendedName>
        <fullName evidence="4 14">Dolichyl-phosphate-mannose--protein mannosyltransferase</fullName>
        <ecNumber evidence="4 14">2.4.1.109</ecNumber>
    </recommendedName>
</protein>
<name>A0AAV5GI77_9BASI</name>